<protein>
    <submittedName>
        <fullName evidence="1">Uncharacterized protein</fullName>
    </submittedName>
</protein>
<reference evidence="1 2" key="1">
    <citation type="journal article" date="2013" name="PLoS Genet.">
        <title>Plant-symbiotic fungi as chemical engineers: Multi-genome analysis of the Clavicipitaceae reveals dynamics of alkaloid loci.</title>
        <authorList>
            <person name="Schardl C.L."/>
            <person name="Young C.A."/>
            <person name="Hesse U."/>
            <person name="Amyotte S.G."/>
            <person name="Andreeva K."/>
            <person name="Calie P.J."/>
            <person name="Fleetwood D.J."/>
            <person name="Haws D.C."/>
            <person name="Moore N."/>
            <person name="Oeser B."/>
            <person name="Panaccione D.G."/>
            <person name="Schweri K.K."/>
            <person name="Voisey C.R."/>
            <person name="Farman M.L."/>
            <person name="Jaromczyk J.W."/>
            <person name="Roe B.A."/>
            <person name="O'Sullivan D.M."/>
            <person name="Scott B."/>
            <person name="Tudzynski P."/>
            <person name="An Z."/>
            <person name="Arnaoudova E.G."/>
            <person name="Bullock C.T."/>
            <person name="Charlton N.D."/>
            <person name="Chen L."/>
            <person name="Cox M."/>
            <person name="Dinkins R.D."/>
            <person name="Florea S."/>
            <person name="Glenn A.E."/>
            <person name="Gordon A."/>
            <person name="Gueldener U."/>
            <person name="Harris D.R."/>
            <person name="Hollin W."/>
            <person name="Jaromczyk J."/>
            <person name="Johnson R.D."/>
            <person name="Khan A.K."/>
            <person name="Leistner E."/>
            <person name="Leuchtmann A."/>
            <person name="Li C."/>
            <person name="Liu J."/>
            <person name="Liu J."/>
            <person name="Liu M."/>
            <person name="Mace W."/>
            <person name="Machado C."/>
            <person name="Nagabhyru P."/>
            <person name="Pan J."/>
            <person name="Schmid J."/>
            <person name="Sugawara K."/>
            <person name="Steiner U."/>
            <person name="Takach J.E."/>
            <person name="Tanaka E."/>
            <person name="Webb J.S."/>
            <person name="Wilson E.V."/>
            <person name="Wiseman J.L."/>
            <person name="Yoshida R."/>
            <person name="Zeng Z."/>
        </authorList>
    </citation>
    <scope>NUCLEOTIDE SEQUENCE [LARGE SCALE GENOMIC DNA]</scope>
    <source>
        <strain evidence="1 2">20.1</strain>
    </source>
</reference>
<evidence type="ECO:0000313" key="2">
    <source>
        <dbReference type="Proteomes" id="UP000016801"/>
    </source>
</evidence>
<dbReference type="Proteomes" id="UP000016801">
    <property type="component" value="Unassembled WGS sequence"/>
</dbReference>
<dbReference type="VEuPathDB" id="FungiDB:CPUR_06737"/>
<gene>
    <name evidence="1" type="ORF">CPUR_06737</name>
</gene>
<comment type="caution">
    <text evidence="1">The sequence shown here is derived from an EMBL/GenBank/DDBJ whole genome shotgun (WGS) entry which is preliminary data.</text>
</comment>
<dbReference type="OrthoDB" id="115435at2759"/>
<dbReference type="HOGENOM" id="CLU_1299586_0_0_1"/>
<evidence type="ECO:0000313" key="1">
    <source>
        <dbReference type="EMBL" id="CCE32872.1"/>
    </source>
</evidence>
<dbReference type="AlphaFoldDB" id="M1VXE3"/>
<dbReference type="EMBL" id="CAGA01000047">
    <property type="protein sequence ID" value="CCE32872.1"/>
    <property type="molecule type" value="Genomic_DNA"/>
</dbReference>
<sequence length="212" mass="24110">MRSNHDVFVGQNFWVQHRVGRLPFDKSFLWPDDIPPLTHGAKPFLVSDDSPRLVSIKHQADVIRRDRLREKEDKKIKRMVILRRNWREPVNFSAIGQAFKPPQPSMKVPELPTSDETAVTSVTAEAAADPRQTRWMFDDKPIPLPEEETPEHIGLARQGDIKTDAPLVKGPEQLESFNKMKQLATEAPVLAFFKTGRPIQVNAMLPPKPLAV</sequence>
<name>M1VXE3_CLAP2</name>
<proteinExistence type="predicted"/>
<keyword evidence="2" id="KW-1185">Reference proteome</keyword>
<organism evidence="1 2">
    <name type="scientific">Claviceps purpurea (strain 20.1)</name>
    <name type="common">Ergot fungus</name>
    <name type="synonym">Sphacelia segetum</name>
    <dbReference type="NCBI Taxonomy" id="1111077"/>
    <lineage>
        <taxon>Eukaryota</taxon>
        <taxon>Fungi</taxon>
        <taxon>Dikarya</taxon>
        <taxon>Ascomycota</taxon>
        <taxon>Pezizomycotina</taxon>
        <taxon>Sordariomycetes</taxon>
        <taxon>Hypocreomycetidae</taxon>
        <taxon>Hypocreales</taxon>
        <taxon>Clavicipitaceae</taxon>
        <taxon>Claviceps</taxon>
    </lineage>
</organism>
<accession>M1VXE3</accession>